<dbReference type="GO" id="GO:0016491">
    <property type="term" value="F:oxidoreductase activity"/>
    <property type="evidence" value="ECO:0007669"/>
    <property type="project" value="InterPro"/>
</dbReference>
<evidence type="ECO:0000313" key="2">
    <source>
        <dbReference type="EMBL" id="PSJ03432.1"/>
    </source>
</evidence>
<reference evidence="2 3" key="1">
    <citation type="journal article" date="2018" name="Environ. Microbiol.">
        <title>Ecological and genomic features of two widespread freshwater picocyanobacteria.</title>
        <authorList>
            <person name="Cabello-Yeves P.J."/>
            <person name="Picazo A."/>
            <person name="Camacho A."/>
            <person name="Callieri C."/>
            <person name="Rosselli R."/>
            <person name="Roda-Garcia J.J."/>
            <person name="Coutinho F.H."/>
            <person name="Rodriguez-Valera F."/>
        </authorList>
    </citation>
    <scope>NUCLEOTIDE SEQUENCE [LARGE SCALE GENOMIC DNA]</scope>
    <source>
        <strain evidence="2 3">Tous</strain>
    </source>
</reference>
<dbReference type="PANTHER" id="PTHR42923">
    <property type="entry name" value="PROTOPORPHYRINOGEN OXIDASE"/>
    <property type="match status" value="1"/>
</dbReference>
<name>A0A2P7MQE8_9CYAN</name>
<evidence type="ECO:0000259" key="1">
    <source>
        <dbReference type="Pfam" id="PF01593"/>
    </source>
</evidence>
<dbReference type="SUPFAM" id="SSF51905">
    <property type="entry name" value="FAD/NAD(P)-binding domain"/>
    <property type="match status" value="1"/>
</dbReference>
<protein>
    <submittedName>
        <fullName evidence="2">FAD-dependent oxidoreductase</fullName>
    </submittedName>
</protein>
<dbReference type="InterPro" id="IPR002937">
    <property type="entry name" value="Amino_oxidase"/>
</dbReference>
<dbReference type="InterPro" id="IPR036188">
    <property type="entry name" value="FAD/NAD-bd_sf"/>
</dbReference>
<dbReference type="OrthoDB" id="580878at2"/>
<sequence length="440" mass="49157">MSSSDQQLCRIAVIGGGPMGLAVAYELTRLGHRPVLIEADDRLGGMAACFEFAGIQLERYYHFHCLSDTAFFEMLGELKLADQLQWRTTRMGFYLDGRLYPWGTVGAVLGFRRLPWFTRVRYLLHAARCLTIRDWRSLDGITATQWLRSWLGEKGYQVLWHKLFAFKFFHYGDQISAAWIWSRIRRLALSRRRLKETLGFLNGGSQQLIDAFEAAIHQGGGDIQLSTPVQALRPLPSGGAVLSTPSGDQAFDCVISTVPLPLLAPVLKAGGVEESLVERYGAVPSVACACVVLKTRQPVTANFWTNVNDRRFSIPGVIEMSNLRPLPGHVSYVPFYIPADHPDYQRPNQDFIGDAWACLKALNPQLNDADLLDSHCSRYRFAQPVCGVHFQQSLPPLQPFLGVFTADTTVYYPEDRGISESIGFGRELARRATGRPTGST</sequence>
<dbReference type="EMBL" id="PXXO01000023">
    <property type="protein sequence ID" value="PSJ03432.1"/>
    <property type="molecule type" value="Genomic_DNA"/>
</dbReference>
<proteinExistence type="predicted"/>
<keyword evidence="3" id="KW-1185">Reference proteome</keyword>
<dbReference type="Gene3D" id="3.50.50.60">
    <property type="entry name" value="FAD/NAD(P)-binding domain"/>
    <property type="match status" value="1"/>
</dbReference>
<comment type="caution">
    <text evidence="2">The sequence shown here is derived from an EMBL/GenBank/DDBJ whole genome shotgun (WGS) entry which is preliminary data.</text>
</comment>
<dbReference type="PANTHER" id="PTHR42923:SF46">
    <property type="entry name" value="AMINE OXIDASE"/>
    <property type="match status" value="1"/>
</dbReference>
<accession>A0A2P7MQE8</accession>
<dbReference type="Proteomes" id="UP000243002">
    <property type="component" value="Unassembled WGS sequence"/>
</dbReference>
<dbReference type="Pfam" id="PF01593">
    <property type="entry name" value="Amino_oxidase"/>
    <property type="match status" value="1"/>
</dbReference>
<organism evidence="2 3">
    <name type="scientific">Cyanobium usitatum str. Tous</name>
    <dbReference type="NCBI Taxonomy" id="2116684"/>
    <lineage>
        <taxon>Bacteria</taxon>
        <taxon>Bacillati</taxon>
        <taxon>Cyanobacteriota</taxon>
        <taxon>Cyanophyceae</taxon>
        <taxon>Synechococcales</taxon>
        <taxon>Prochlorococcaceae</taxon>
        <taxon>Cyanobium</taxon>
    </lineage>
</organism>
<feature type="domain" description="Amine oxidase" evidence="1">
    <location>
        <begin position="20"/>
        <end position="364"/>
    </location>
</feature>
<dbReference type="AlphaFoldDB" id="A0A2P7MQE8"/>
<gene>
    <name evidence="2" type="ORF">C7K55_13010</name>
</gene>
<dbReference type="NCBIfam" id="NF005560">
    <property type="entry name" value="PRK07233.1"/>
    <property type="match status" value="1"/>
</dbReference>
<dbReference type="RefSeq" id="WP_106633156.1">
    <property type="nucleotide sequence ID" value="NZ_PXXO01000023.1"/>
</dbReference>
<dbReference type="InterPro" id="IPR050464">
    <property type="entry name" value="Zeta_carotene_desat/Oxidored"/>
</dbReference>
<evidence type="ECO:0000313" key="3">
    <source>
        <dbReference type="Proteomes" id="UP000243002"/>
    </source>
</evidence>